<feature type="compositionally biased region" description="Low complexity" evidence="1">
    <location>
        <begin position="38"/>
        <end position="61"/>
    </location>
</feature>
<evidence type="ECO:0008006" key="5">
    <source>
        <dbReference type="Google" id="ProtNLM"/>
    </source>
</evidence>
<accession>A0AA48WG92</accession>
<evidence type="ECO:0000256" key="1">
    <source>
        <dbReference type="SAM" id="MobiDB-lite"/>
    </source>
</evidence>
<protein>
    <recommendedName>
        <fullName evidence="5">Lipoprotein</fullName>
    </recommendedName>
</protein>
<feature type="signal peptide" evidence="2">
    <location>
        <begin position="1"/>
        <end position="30"/>
    </location>
</feature>
<sequence>MLMLYSTPRPRSMPLAARVLFAALMGASLAACGNDDPAPLASAPALQDPPSAPGAADPSRACGAKSATMRCAP</sequence>
<keyword evidence="4" id="KW-1185">Reference proteome</keyword>
<feature type="region of interest" description="Disordered" evidence="1">
    <location>
        <begin position="38"/>
        <end position="73"/>
    </location>
</feature>
<gene>
    <name evidence="3" type="ORF">IV454_12020</name>
</gene>
<organism evidence="3 4">
    <name type="scientific">Massilia antarctica</name>
    <dbReference type="NCBI Taxonomy" id="2765360"/>
    <lineage>
        <taxon>Bacteria</taxon>
        <taxon>Pseudomonadati</taxon>
        <taxon>Pseudomonadota</taxon>
        <taxon>Betaproteobacteria</taxon>
        <taxon>Burkholderiales</taxon>
        <taxon>Oxalobacteraceae</taxon>
        <taxon>Telluria group</taxon>
        <taxon>Massilia</taxon>
    </lineage>
</organism>
<evidence type="ECO:0000256" key="2">
    <source>
        <dbReference type="SAM" id="SignalP"/>
    </source>
</evidence>
<feature type="chain" id="PRO_5045275001" description="Lipoprotein" evidence="2">
    <location>
        <begin position="31"/>
        <end position="73"/>
    </location>
</feature>
<keyword evidence="2" id="KW-0732">Signal</keyword>
<evidence type="ECO:0000313" key="3">
    <source>
        <dbReference type="EMBL" id="QPI52155.1"/>
    </source>
</evidence>
<proteinExistence type="predicted"/>
<reference evidence="3 4" key="1">
    <citation type="submission" date="2020-11" db="EMBL/GenBank/DDBJ databases">
        <authorList>
            <person name="Sun Q."/>
        </authorList>
    </citation>
    <scope>NUCLEOTIDE SEQUENCE [LARGE SCALE GENOMIC DNA]</scope>
    <source>
        <strain evidence="3 4">P8398</strain>
    </source>
</reference>
<evidence type="ECO:0000313" key="4">
    <source>
        <dbReference type="Proteomes" id="UP000662888"/>
    </source>
</evidence>
<dbReference type="Proteomes" id="UP000662888">
    <property type="component" value="Chromosome"/>
</dbReference>
<name>A0AA48WG92_9BURK</name>
<dbReference type="RefSeq" id="WP_206091642.1">
    <property type="nucleotide sequence ID" value="NZ_CP065053.1"/>
</dbReference>
<dbReference type="EMBL" id="CP065053">
    <property type="protein sequence ID" value="QPI52155.1"/>
    <property type="molecule type" value="Genomic_DNA"/>
</dbReference>